<evidence type="ECO:0000313" key="4">
    <source>
        <dbReference type="Proteomes" id="UP000182272"/>
    </source>
</evidence>
<dbReference type="EMBL" id="LT629972">
    <property type="protein sequence ID" value="SEI12691.1"/>
    <property type="molecule type" value="Genomic_DNA"/>
</dbReference>
<feature type="region of interest" description="Disordered" evidence="1">
    <location>
        <begin position="493"/>
        <end position="534"/>
    </location>
</feature>
<feature type="domain" description="Phage tail tape measure protein" evidence="2">
    <location>
        <begin position="87"/>
        <end position="257"/>
    </location>
</feature>
<dbReference type="RefSeq" id="WP_019362544.1">
    <property type="nucleotide sequence ID" value="NZ_LT629972.1"/>
</dbReference>
<protein>
    <submittedName>
        <fullName evidence="3">Phage tail tape measure protein, TP901 family, core region</fullName>
    </submittedName>
</protein>
<dbReference type="Pfam" id="PF10145">
    <property type="entry name" value="PhageMin_Tail"/>
    <property type="match status" value="1"/>
</dbReference>
<evidence type="ECO:0000256" key="1">
    <source>
        <dbReference type="SAM" id="MobiDB-lite"/>
    </source>
</evidence>
<dbReference type="PANTHER" id="PTHR21525:SF9">
    <property type="entry name" value="CHANNEL_COLICIN DOMAIN-CONTAINING PROTEIN"/>
    <property type="match status" value="1"/>
</dbReference>
<gene>
    <name evidence="3" type="ORF">SAMN05216581_2507</name>
</gene>
<dbReference type="PANTHER" id="PTHR21525">
    <property type="entry name" value="MOTILE SPERM PROTEIN"/>
    <property type="match status" value="1"/>
</dbReference>
<sequence length="755" mass="77711">MAQDSTERAAPGRLQSAIALDAAIADLAVVLQLDRNEREAWSKVSLQMASERPLATRGISAVDLVKVERLALTAGIGKDASNPEARREAVLGFTHDAALMASAFRMGTEQSGELMAGWRSALKLNQVQVLDLGDASSLLAQKFGALPADIGAVVRQAGAASAVLGLLPEQTAAFSAVLLQAGMNKDQASGALTTLSTALGKDASAAQQAAFTDLDLDRNELSAAMKQDAPAAIASLFESLGKVSPDKQAGLAKSLFGNDDLILQLLKDPAPLKQAFSQVADKGSYASSVLGDKSALHQAAESGGDSLSGSWNQFSASLNRFSTTLGHAFAPLIEGGLGWLSSGVNGLSQWAEGMPKVAAAVATGVAVLAAAGAKALAGVVVKHGLESVKARIENKAEEKLPSLFKKPTEKSATPGSNARASGTEIKYCECKCLCSEERKTGDIQGKPPKTAKNIPPQQSQDKPQGKSRQQQNKRRDNRIQYCECKCLCADRGNNPRKRGGKSRNRTGAASSLSHSGGRSRNNLRNNPRVTRTKVNQPVSATVRSLSGTAIGFAGPSGASLSLAQGLTGSMASERLMAGTRSMRGRLPGPMRLLDAGMQVFDAAREGDTKSMLSGLGMAGGGWAGASAGASAGAALGTLIFPGVGTAIGGALGGVLGGIAGSDVGSWLGDKLGDRISSPGNRLPAPGAVGSELAAKPADNRQVSFAPVIQINGLDQATARQLADTVMQQMQAQFVPMMMADPLAARRGTALTDGGD</sequence>
<proteinExistence type="predicted"/>
<feature type="compositionally biased region" description="Polar residues" evidence="1">
    <location>
        <begin position="455"/>
        <end position="470"/>
    </location>
</feature>
<dbReference type="OrthoDB" id="6879814at2"/>
<accession>A0A1H6NN34</accession>
<dbReference type="InterPro" id="IPR010090">
    <property type="entry name" value="Phage_tape_meas"/>
</dbReference>
<evidence type="ECO:0000313" key="3">
    <source>
        <dbReference type="EMBL" id="SEI12691.1"/>
    </source>
</evidence>
<evidence type="ECO:0000259" key="2">
    <source>
        <dbReference type="Pfam" id="PF10145"/>
    </source>
</evidence>
<organism evidence="3 4">
    <name type="scientific">Pseudomonas asplenii</name>
    <dbReference type="NCBI Taxonomy" id="53407"/>
    <lineage>
        <taxon>Bacteria</taxon>
        <taxon>Pseudomonadati</taxon>
        <taxon>Pseudomonadota</taxon>
        <taxon>Gammaproteobacteria</taxon>
        <taxon>Pseudomonadales</taxon>
        <taxon>Pseudomonadaceae</taxon>
        <taxon>Pseudomonas</taxon>
    </lineage>
</organism>
<feature type="compositionally biased region" description="Basic residues" evidence="1">
    <location>
        <begin position="494"/>
        <end position="504"/>
    </location>
</feature>
<dbReference type="Proteomes" id="UP000182272">
    <property type="component" value="Chromosome I"/>
</dbReference>
<dbReference type="NCBIfam" id="TIGR01760">
    <property type="entry name" value="tape_meas_TP901"/>
    <property type="match status" value="1"/>
</dbReference>
<feature type="compositionally biased region" description="Low complexity" evidence="1">
    <location>
        <begin position="518"/>
        <end position="528"/>
    </location>
</feature>
<feature type="region of interest" description="Disordered" evidence="1">
    <location>
        <begin position="441"/>
        <end position="476"/>
    </location>
</feature>
<feature type="compositionally biased region" description="Polar residues" evidence="1">
    <location>
        <begin position="505"/>
        <end position="516"/>
    </location>
</feature>
<name>A0A1H6NN34_9PSED</name>
<reference evidence="3 4" key="1">
    <citation type="submission" date="2016-10" db="EMBL/GenBank/DDBJ databases">
        <authorList>
            <person name="de Groot N.N."/>
        </authorList>
    </citation>
    <scope>NUCLEOTIDE SEQUENCE [LARGE SCALE GENOMIC DNA]</scope>
    <source>
        <strain evidence="3 4">LMG 2158</strain>
    </source>
</reference>
<dbReference type="AlphaFoldDB" id="A0A1H6NN34"/>